<dbReference type="Proteomes" id="UP001606300">
    <property type="component" value="Unassembled WGS sequence"/>
</dbReference>
<sequence length="162" mass="17450">MEQSSSWINPELQRKLLVRLKDAFPSGIHGDDLRPDSLDTKRNLLYLEQHGFITLKMSPSVSGQPSIALATITMKGADSLEEDGGLTAKGKMVTVRLEAETLKALLAAKIDASTLPAEEKSRLKTLLSNASDHVLSRTISGVIDKAIEHGPGFISAVQSALM</sequence>
<proteinExistence type="predicted"/>
<keyword evidence="2" id="KW-1185">Reference proteome</keyword>
<organism evidence="1 2">
    <name type="scientific">Pelomonas dachongensis</name>
    <dbReference type="NCBI Taxonomy" id="3299029"/>
    <lineage>
        <taxon>Bacteria</taxon>
        <taxon>Pseudomonadati</taxon>
        <taxon>Pseudomonadota</taxon>
        <taxon>Betaproteobacteria</taxon>
        <taxon>Burkholderiales</taxon>
        <taxon>Sphaerotilaceae</taxon>
        <taxon>Roseateles</taxon>
    </lineage>
</organism>
<evidence type="ECO:0000313" key="1">
    <source>
        <dbReference type="EMBL" id="MFG6413818.1"/>
    </source>
</evidence>
<evidence type="ECO:0000313" key="2">
    <source>
        <dbReference type="Proteomes" id="UP001606300"/>
    </source>
</evidence>
<dbReference type="RefSeq" id="WP_394469893.1">
    <property type="nucleotide sequence ID" value="NZ_JBIGHY010000002.1"/>
</dbReference>
<dbReference type="EMBL" id="JBIGHY010000002">
    <property type="protein sequence ID" value="MFG6413818.1"/>
    <property type="molecule type" value="Genomic_DNA"/>
</dbReference>
<comment type="caution">
    <text evidence="1">The sequence shown here is derived from an EMBL/GenBank/DDBJ whole genome shotgun (WGS) entry which is preliminary data.</text>
</comment>
<evidence type="ECO:0008006" key="3">
    <source>
        <dbReference type="Google" id="ProtNLM"/>
    </source>
</evidence>
<gene>
    <name evidence="1" type="ORF">ACG02S_07880</name>
</gene>
<name>A0ABW7EK26_9BURK</name>
<accession>A0ABW7EK26</accession>
<reference evidence="1 2" key="1">
    <citation type="submission" date="2024-09" db="EMBL/GenBank/DDBJ databases">
        <title>Novel species of the genus Pelomonas and Roseateles isolated from streams.</title>
        <authorList>
            <person name="Lu H."/>
        </authorList>
    </citation>
    <scope>NUCLEOTIDE SEQUENCE [LARGE SCALE GENOMIC DNA]</scope>
    <source>
        <strain evidence="1 2">DC23W</strain>
    </source>
</reference>
<protein>
    <recommendedName>
        <fullName evidence="3">Transcriptional regulator</fullName>
    </recommendedName>
</protein>